<evidence type="ECO:0000313" key="4">
    <source>
        <dbReference type="EMBL" id="CAE0374550.1"/>
    </source>
</evidence>
<feature type="region of interest" description="Disordered" evidence="1">
    <location>
        <begin position="286"/>
        <end position="340"/>
    </location>
</feature>
<dbReference type="PROSITE" id="PS52032">
    <property type="entry name" value="MARR_BRCT_CHROMO"/>
    <property type="match status" value="1"/>
</dbReference>
<dbReference type="InterPro" id="IPR007526">
    <property type="entry name" value="SWIRM"/>
</dbReference>
<protein>
    <recommendedName>
        <fullName evidence="5">SWIRM domain-containing protein</fullName>
    </recommendedName>
</protein>
<reference evidence="4" key="1">
    <citation type="submission" date="2021-01" db="EMBL/GenBank/DDBJ databases">
        <authorList>
            <person name="Corre E."/>
            <person name="Pelletier E."/>
            <person name="Niang G."/>
            <person name="Scheremetjew M."/>
            <person name="Finn R."/>
            <person name="Kale V."/>
            <person name="Holt S."/>
            <person name="Cochrane G."/>
            <person name="Meng A."/>
            <person name="Brown T."/>
            <person name="Cohen L."/>
        </authorList>
    </citation>
    <scope>NUCLEOTIDE SEQUENCE</scope>
    <source>
        <strain evidence="4">CCMP1510</strain>
    </source>
</reference>
<evidence type="ECO:0000256" key="1">
    <source>
        <dbReference type="SAM" id="MobiDB-lite"/>
    </source>
</evidence>
<proteinExistence type="predicted"/>
<sequence>MKAQQMNAKKYAVDWDSRVIQKRLESMGSRLEASSMDLAQLARGIEMINEEMLGPRSSPRTMTRLPARLLRDLSVDGGLETCLRCVFEREMVEVVLGTVVEKEARLRLLSSIAAALRSAGLLKAPRLALDASLSSPQRDLAAKLARGLGAELVLRNHEHATHILCRHPELDADGEVEIHENKQSSHVVQGSFIRVLAKDKDQVLVHWWYTPDSSDEWIAADAVHGNLDNYDDDDDEWTKPLDQPKKPWRIALRYLLDANKYNEWGYEPDYVLPSSETDREANAATIEEEDLNDNEQMDTSDVMTSDDLMHNANSGTSNSIKKRKRQDSNNVIPPSRDDDIEHSLRAKRHVAIANIQFPPSNEVYDTVLDVPIRTISRLQSSDEDIPIELSTQQRNGNGRRVGISPTVITNIEKLCLPEWFRGTDRIKTQRKYLELRNWLIELYKKNPDQLLTSTFCRRSLGIDASAAIRLFDFLQSAGYINYKFSSQAKRYKMTGLGPLADQDISTPPEWSNEQQIKLAQAADQANGNWKSVATSVDSNFEAVDCATRMVNLPLTPGHQPPDLGQPPNPPNNTKFVLQTLLEARLDRLESRIDDLCKNDISLDDEREIITRERELLRSGYAAPFPTPASPLLTTNTKPEEEATAQVKQEPPVASV</sequence>
<dbReference type="InterPro" id="IPR036388">
    <property type="entry name" value="WH-like_DNA-bd_sf"/>
</dbReference>
<feature type="domain" description="SWIRM" evidence="2">
    <location>
        <begin position="394"/>
        <end position="491"/>
    </location>
</feature>
<organism evidence="4">
    <name type="scientific">Aureoumbra lagunensis</name>
    <dbReference type="NCBI Taxonomy" id="44058"/>
    <lineage>
        <taxon>Eukaryota</taxon>
        <taxon>Sar</taxon>
        <taxon>Stramenopiles</taxon>
        <taxon>Ochrophyta</taxon>
        <taxon>Pelagophyceae</taxon>
        <taxon>Pelagomonadales</taxon>
        <taxon>Aureoumbra</taxon>
    </lineage>
</organism>
<dbReference type="InterPro" id="IPR049898">
    <property type="entry name" value="MARR_BRCT_CHROMO"/>
</dbReference>
<feature type="region of interest" description="Disordered" evidence="1">
    <location>
        <begin position="620"/>
        <end position="655"/>
    </location>
</feature>
<dbReference type="EMBL" id="HBIJ01023305">
    <property type="protein sequence ID" value="CAE0374550.1"/>
    <property type="molecule type" value="Transcribed_RNA"/>
</dbReference>
<evidence type="ECO:0008006" key="5">
    <source>
        <dbReference type="Google" id="ProtNLM"/>
    </source>
</evidence>
<accession>A0A7S3NQ00</accession>
<gene>
    <name evidence="4" type="ORF">ALAG00032_LOCUS15353</name>
</gene>
<dbReference type="Gene3D" id="1.10.10.10">
    <property type="entry name" value="Winged helix-like DNA-binding domain superfamily/Winged helix DNA-binding domain"/>
    <property type="match status" value="1"/>
</dbReference>
<name>A0A7S3NQ00_9STRA</name>
<feature type="compositionally biased region" description="Acidic residues" evidence="1">
    <location>
        <begin position="286"/>
        <end position="298"/>
    </location>
</feature>
<evidence type="ECO:0000259" key="3">
    <source>
        <dbReference type="PROSITE" id="PS52032"/>
    </source>
</evidence>
<dbReference type="AlphaFoldDB" id="A0A7S3NQ00"/>
<dbReference type="Pfam" id="PF04433">
    <property type="entry name" value="SWIRM"/>
    <property type="match status" value="1"/>
</dbReference>
<dbReference type="InterPro" id="IPR009057">
    <property type="entry name" value="Homeodomain-like_sf"/>
</dbReference>
<dbReference type="SUPFAM" id="SSF46689">
    <property type="entry name" value="Homeodomain-like"/>
    <property type="match status" value="1"/>
</dbReference>
<feature type="domain" description="Chromo" evidence="3">
    <location>
        <begin position="1"/>
        <end position="288"/>
    </location>
</feature>
<dbReference type="PROSITE" id="PS50934">
    <property type="entry name" value="SWIRM"/>
    <property type="match status" value="1"/>
</dbReference>
<evidence type="ECO:0000259" key="2">
    <source>
        <dbReference type="PROSITE" id="PS50934"/>
    </source>
</evidence>